<proteinExistence type="predicted"/>
<accession>A0ABN7PPH2</accession>
<name>A0ABN7PPH2_TIMPD</name>
<reference evidence="1" key="1">
    <citation type="submission" date="2021-03" db="EMBL/GenBank/DDBJ databases">
        <authorList>
            <person name="Tran Van P."/>
        </authorList>
    </citation>
    <scope>NUCLEOTIDE SEQUENCE</scope>
</reference>
<dbReference type="EMBL" id="CAJPIN010142176">
    <property type="protein sequence ID" value="CAG2069462.1"/>
    <property type="molecule type" value="Genomic_DNA"/>
</dbReference>
<comment type="caution">
    <text evidence="1">The sequence shown here is derived from an EMBL/GenBank/DDBJ whole genome shotgun (WGS) entry which is preliminary data.</text>
</comment>
<evidence type="ECO:0000313" key="2">
    <source>
        <dbReference type="Proteomes" id="UP001153148"/>
    </source>
</evidence>
<protein>
    <submittedName>
        <fullName evidence="1">Uncharacterized protein</fullName>
    </submittedName>
</protein>
<dbReference type="Proteomes" id="UP001153148">
    <property type="component" value="Unassembled WGS sequence"/>
</dbReference>
<sequence length="67" mass="6988">MLQRFVAVTVTPHEAIVSGPENAGVDWVGPGKYAKNARSCLAASTAIAPNHLSVAVIAVIRAFCARL</sequence>
<feature type="non-terminal residue" evidence="1">
    <location>
        <position position="67"/>
    </location>
</feature>
<evidence type="ECO:0000313" key="1">
    <source>
        <dbReference type="EMBL" id="CAG2069462.1"/>
    </source>
</evidence>
<organism evidence="1 2">
    <name type="scientific">Timema podura</name>
    <name type="common">Walking stick</name>
    <dbReference type="NCBI Taxonomy" id="61482"/>
    <lineage>
        <taxon>Eukaryota</taxon>
        <taxon>Metazoa</taxon>
        <taxon>Ecdysozoa</taxon>
        <taxon>Arthropoda</taxon>
        <taxon>Hexapoda</taxon>
        <taxon>Insecta</taxon>
        <taxon>Pterygota</taxon>
        <taxon>Neoptera</taxon>
        <taxon>Polyneoptera</taxon>
        <taxon>Phasmatodea</taxon>
        <taxon>Timematodea</taxon>
        <taxon>Timematoidea</taxon>
        <taxon>Timematidae</taxon>
        <taxon>Timema</taxon>
    </lineage>
</organism>
<keyword evidence="2" id="KW-1185">Reference proteome</keyword>
<gene>
    <name evidence="1" type="ORF">TPAB3V08_LOCUS16404</name>
</gene>